<evidence type="ECO:0000256" key="1">
    <source>
        <dbReference type="ARBA" id="ARBA00001947"/>
    </source>
</evidence>
<dbReference type="SUPFAM" id="SSF50129">
    <property type="entry name" value="GroES-like"/>
    <property type="match status" value="1"/>
</dbReference>
<feature type="domain" description="Alcohol dehydrogenase-like N-terminal" evidence="7">
    <location>
        <begin position="24"/>
        <end position="138"/>
    </location>
</feature>
<dbReference type="GO" id="GO:0046872">
    <property type="term" value="F:metal ion binding"/>
    <property type="evidence" value="ECO:0007669"/>
    <property type="project" value="UniProtKB-KW"/>
</dbReference>
<organism evidence="8 9">
    <name type="scientific">Amycolatopsis bartoniae</name>
    <dbReference type="NCBI Taxonomy" id="941986"/>
    <lineage>
        <taxon>Bacteria</taxon>
        <taxon>Bacillati</taxon>
        <taxon>Actinomycetota</taxon>
        <taxon>Actinomycetes</taxon>
        <taxon>Pseudonocardiales</taxon>
        <taxon>Pseudonocardiaceae</taxon>
        <taxon>Amycolatopsis</taxon>
    </lineage>
</organism>
<sequence>MDEAGKPLRLGEVPEPRVRGGGAVVDVLAVHIPAYTAALTQGARGDLPTPLVLGAAGIGRVRAVADDVFNVEPGDLVVATALLSTGAADAPEEILVGWTGVGGRGVATERTRAMQAVWRDGMSAEQALCPKEVLIRLPGADGHPPERLAFLPWLSIAAEGLERAGQRAGDSVVVLGATGQLGTAAVLVALARGASRVVAVGRNATVLDGLKALDHRVLPVRLTGNGDAAAILAAGGPADVVLDALGPVPGPGPTLAGFGAVRDGGSLVLIGGVRQDLPLPYGQLMRRRLTVRGSWMASPATVLTVWHLVASGLIDLGALEIHRVGLDDPGAALELAARTSGPAAVVLVP</sequence>
<evidence type="ECO:0000256" key="3">
    <source>
        <dbReference type="ARBA" id="ARBA00022723"/>
    </source>
</evidence>
<gene>
    <name evidence="8" type="ORF">GCM10017566_10070</name>
</gene>
<dbReference type="GO" id="GO:0016491">
    <property type="term" value="F:oxidoreductase activity"/>
    <property type="evidence" value="ECO:0007669"/>
    <property type="project" value="UniProtKB-KW"/>
</dbReference>
<reference evidence="8" key="1">
    <citation type="journal article" date="2014" name="Int. J. Syst. Evol. Microbiol.">
        <title>Complete genome sequence of Corynebacterium casei LMG S-19264T (=DSM 44701T), isolated from a smear-ripened cheese.</title>
        <authorList>
            <consortium name="US DOE Joint Genome Institute (JGI-PGF)"/>
            <person name="Walter F."/>
            <person name="Albersmeier A."/>
            <person name="Kalinowski J."/>
            <person name="Ruckert C."/>
        </authorList>
    </citation>
    <scope>NUCLEOTIDE SEQUENCE</scope>
    <source>
        <strain evidence="8">CGMCC 4.7679</strain>
    </source>
</reference>
<dbReference type="AlphaFoldDB" id="A0A8H9IVN8"/>
<protein>
    <submittedName>
        <fullName evidence="8">Alcohol dehydrogenase</fullName>
    </submittedName>
</protein>
<dbReference type="InterPro" id="IPR036291">
    <property type="entry name" value="NAD(P)-bd_dom_sf"/>
</dbReference>
<evidence type="ECO:0000256" key="2">
    <source>
        <dbReference type="ARBA" id="ARBA00008072"/>
    </source>
</evidence>
<keyword evidence="3" id="KW-0479">Metal-binding</keyword>
<comment type="caution">
    <text evidence="8">The sequence shown here is derived from an EMBL/GenBank/DDBJ whole genome shotgun (WGS) entry which is preliminary data.</text>
</comment>
<evidence type="ECO:0000313" key="9">
    <source>
        <dbReference type="Proteomes" id="UP000658656"/>
    </source>
</evidence>
<evidence type="ECO:0000256" key="5">
    <source>
        <dbReference type="ARBA" id="ARBA00023002"/>
    </source>
</evidence>
<comment type="cofactor">
    <cofactor evidence="1">
        <name>Zn(2+)</name>
        <dbReference type="ChEBI" id="CHEBI:29105"/>
    </cofactor>
</comment>
<dbReference type="InterPro" id="IPR013149">
    <property type="entry name" value="ADH-like_C"/>
</dbReference>
<dbReference type="PANTHER" id="PTHR43350">
    <property type="entry name" value="NAD-DEPENDENT ALCOHOL DEHYDROGENASE"/>
    <property type="match status" value="1"/>
</dbReference>
<keyword evidence="4" id="KW-0862">Zinc</keyword>
<dbReference type="Gene3D" id="3.90.180.10">
    <property type="entry name" value="Medium-chain alcohol dehydrogenases, catalytic domain"/>
    <property type="match status" value="1"/>
</dbReference>
<dbReference type="Proteomes" id="UP000658656">
    <property type="component" value="Unassembled WGS sequence"/>
</dbReference>
<evidence type="ECO:0000259" key="7">
    <source>
        <dbReference type="Pfam" id="PF08240"/>
    </source>
</evidence>
<comment type="similarity">
    <text evidence="2">Belongs to the zinc-containing alcohol dehydrogenase family.</text>
</comment>
<dbReference type="Pfam" id="PF08240">
    <property type="entry name" value="ADH_N"/>
    <property type="match status" value="1"/>
</dbReference>
<dbReference type="EMBL" id="BNAV01000001">
    <property type="protein sequence ID" value="GHF38794.1"/>
    <property type="molecule type" value="Genomic_DNA"/>
</dbReference>
<name>A0A8H9IVN8_9PSEU</name>
<proteinExistence type="inferred from homology"/>
<evidence type="ECO:0000259" key="6">
    <source>
        <dbReference type="Pfam" id="PF00107"/>
    </source>
</evidence>
<keyword evidence="5" id="KW-0560">Oxidoreductase</keyword>
<dbReference type="Pfam" id="PF00107">
    <property type="entry name" value="ADH_zinc_N"/>
    <property type="match status" value="1"/>
</dbReference>
<accession>A0A8H9IVN8</accession>
<reference evidence="8" key="2">
    <citation type="submission" date="2020-09" db="EMBL/GenBank/DDBJ databases">
        <authorList>
            <person name="Sun Q."/>
            <person name="Zhou Y."/>
        </authorList>
    </citation>
    <scope>NUCLEOTIDE SEQUENCE</scope>
    <source>
        <strain evidence="8">CGMCC 4.7679</strain>
    </source>
</reference>
<dbReference type="Gene3D" id="3.40.50.720">
    <property type="entry name" value="NAD(P)-binding Rossmann-like Domain"/>
    <property type="match status" value="1"/>
</dbReference>
<dbReference type="PANTHER" id="PTHR43350:SF17">
    <property type="entry name" value="NAD-DEPENDENT ALCOHOL DEHYDROGENASE"/>
    <property type="match status" value="1"/>
</dbReference>
<keyword evidence="9" id="KW-1185">Reference proteome</keyword>
<dbReference type="InterPro" id="IPR013154">
    <property type="entry name" value="ADH-like_N"/>
</dbReference>
<feature type="domain" description="Alcohol dehydrogenase-like C-terminal" evidence="6">
    <location>
        <begin position="181"/>
        <end position="310"/>
    </location>
</feature>
<evidence type="ECO:0000256" key="4">
    <source>
        <dbReference type="ARBA" id="ARBA00022833"/>
    </source>
</evidence>
<dbReference type="InterPro" id="IPR011032">
    <property type="entry name" value="GroES-like_sf"/>
</dbReference>
<evidence type="ECO:0000313" key="8">
    <source>
        <dbReference type="EMBL" id="GHF38794.1"/>
    </source>
</evidence>
<dbReference type="SUPFAM" id="SSF51735">
    <property type="entry name" value="NAD(P)-binding Rossmann-fold domains"/>
    <property type="match status" value="1"/>
</dbReference>